<sequence length="143" mass="16907">MEIVEVNTPFLFEKLKSLELKVWKGLSDIEVRELLQNKRAYMFTSGTAEVGYLVYSHRKGSIYIEDLVVSDASYFIPIMRSIERMFKPMHIVALIEPHFSWFFSERINRILKNSGYKLIKVRRFSLFGESFLYVRLNYEGTFG</sequence>
<dbReference type="STRING" id="608538.HTH_1690"/>
<proteinExistence type="predicted"/>
<dbReference type="AlphaFoldDB" id="D3DJY5"/>
<evidence type="ECO:0000313" key="2">
    <source>
        <dbReference type="Proteomes" id="UP000002574"/>
    </source>
</evidence>
<gene>
    <name evidence="1" type="ordered locus">HTH_1690</name>
</gene>
<dbReference type="RefSeq" id="WP_012964317.1">
    <property type="nucleotide sequence ID" value="NC_013799.1"/>
</dbReference>
<evidence type="ECO:0000313" key="1">
    <source>
        <dbReference type="EMBL" id="BAI70137.1"/>
    </source>
</evidence>
<name>D3DJY5_HYDTT</name>
<organism evidence="1 2">
    <name type="scientific">Hydrogenobacter thermophilus (strain DSM 6534 / IAM 12695 / TK-6)</name>
    <dbReference type="NCBI Taxonomy" id="608538"/>
    <lineage>
        <taxon>Bacteria</taxon>
        <taxon>Pseudomonadati</taxon>
        <taxon>Aquificota</taxon>
        <taxon>Aquificia</taxon>
        <taxon>Aquificales</taxon>
        <taxon>Aquificaceae</taxon>
        <taxon>Hydrogenobacter</taxon>
    </lineage>
</organism>
<dbReference type="KEGG" id="hte:Hydth_1675"/>
<dbReference type="Proteomes" id="UP000002574">
    <property type="component" value="Chromosome"/>
</dbReference>
<keyword evidence="2" id="KW-1185">Reference proteome</keyword>
<dbReference type="KEGG" id="hth:HTH_1690"/>
<reference evidence="1 2" key="1">
    <citation type="journal article" date="2010" name="J. Bacteriol.">
        <title>Complete genome sequence of the thermophilic, obligately chemolithoautotrophic hydrogen-oxidizing bacterium Hydrogenobacter thermophilus TK-6.</title>
        <authorList>
            <person name="Arai H."/>
            <person name="Kanbe H."/>
            <person name="Ishii M."/>
            <person name="Igarashi Y."/>
        </authorList>
    </citation>
    <scope>NUCLEOTIDE SEQUENCE [LARGE SCALE GENOMIC DNA]</scope>
    <source>
        <strain evidence="2">DSM 6534 / IAM 12695 / TK-6 [Tokyo]</strain>
    </source>
</reference>
<dbReference type="OrthoDB" id="15370at2"/>
<dbReference type="EMBL" id="AP011112">
    <property type="protein sequence ID" value="BAI70137.1"/>
    <property type="molecule type" value="Genomic_DNA"/>
</dbReference>
<accession>D3DJY5</accession>
<protein>
    <submittedName>
        <fullName evidence="1">Uncharacterized protein</fullName>
    </submittedName>
</protein>